<reference evidence="1 2" key="1">
    <citation type="submission" date="2017-09" db="EMBL/GenBank/DDBJ databases">
        <title>Depth-based differentiation of microbial function through sediment-hosted aquifers and enrichment of novel symbionts in the deep terrestrial subsurface.</title>
        <authorList>
            <person name="Probst A.J."/>
            <person name="Ladd B."/>
            <person name="Jarett J.K."/>
            <person name="Geller-Mcgrath D.E."/>
            <person name="Sieber C.M."/>
            <person name="Emerson J.B."/>
            <person name="Anantharaman K."/>
            <person name="Thomas B.C."/>
            <person name="Malmstrom R."/>
            <person name="Stieglmeier M."/>
            <person name="Klingl A."/>
            <person name="Woyke T."/>
            <person name="Ryan C.M."/>
            <person name="Banfield J.F."/>
        </authorList>
    </citation>
    <scope>NUCLEOTIDE SEQUENCE [LARGE SCALE GENOMIC DNA]</scope>
    <source>
        <strain evidence="1">CG17_big_fil_post_rev_8_21_14_2_50_48_46</strain>
    </source>
</reference>
<dbReference type="EMBL" id="PFFQ01000064">
    <property type="protein sequence ID" value="PIW14103.1"/>
    <property type="molecule type" value="Genomic_DNA"/>
</dbReference>
<evidence type="ECO:0000313" key="2">
    <source>
        <dbReference type="Proteomes" id="UP000231019"/>
    </source>
</evidence>
<gene>
    <name evidence="1" type="ORF">COW36_22920</name>
</gene>
<comment type="caution">
    <text evidence="1">The sequence shown here is derived from an EMBL/GenBank/DDBJ whole genome shotgun (WGS) entry which is preliminary data.</text>
</comment>
<dbReference type="Proteomes" id="UP000231019">
    <property type="component" value="Unassembled WGS sequence"/>
</dbReference>
<evidence type="ECO:0000313" key="1">
    <source>
        <dbReference type="EMBL" id="PIW14103.1"/>
    </source>
</evidence>
<protein>
    <submittedName>
        <fullName evidence="1">Uncharacterized protein</fullName>
    </submittedName>
</protein>
<accession>A0A2M7FXT4</accession>
<proteinExistence type="predicted"/>
<sequence>MPVSLVHRAMQLRQKLVDYGRENFSELYAQTLEQLFPGRNQELNDDERLAFDTWFVLEYLLPDHRTILSHFLKNWEDGADLVLAEQWHMVIQGIFQVRQLLPGNHFELFNLVNEVSYTVAGNPDAPLPLEKGEYIAAKIIPFQDYHLFTGVIDRLPTRKKNELYELVAEIQLHNPRMAFIDNKERIAQAYRIQAEEYQDFVSFFGSAEVILNGRELPEKMREFYHYRYFQKRSQETGATIARAFQEKYHQLPPSPSFDFLPDLEAQENLGIIYDKTEGMVFLLEYGKFKEIFSRKDFKRIKNWRQVIQGYLEDPMISSLPFKLMAQAYPENTQAVFKALLKVKQFSLDEDFADLIKEHKPMEMMTHLTPAIIPSLVKSKTFLKSLKSGSKW</sequence>
<organism evidence="1 2">
    <name type="scientific">bacterium (Candidatus Blackallbacteria) CG17_big_fil_post_rev_8_21_14_2_50_48_46</name>
    <dbReference type="NCBI Taxonomy" id="2014261"/>
    <lineage>
        <taxon>Bacteria</taxon>
        <taxon>Candidatus Blackallbacteria</taxon>
    </lineage>
</organism>
<name>A0A2M7FXT4_9BACT</name>
<dbReference type="AlphaFoldDB" id="A0A2M7FXT4"/>